<evidence type="ECO:0000313" key="1">
    <source>
        <dbReference type="EMBL" id="KIL48350.1"/>
    </source>
</evidence>
<dbReference type="RefSeq" id="WP_041056454.1">
    <property type="nucleotide sequence ID" value="NZ_JXRR01000013.1"/>
</dbReference>
<dbReference type="Pfam" id="PF08713">
    <property type="entry name" value="DNA_alkylation"/>
    <property type="match status" value="1"/>
</dbReference>
<name>A0A0C2RDL2_9BACL</name>
<evidence type="ECO:0008006" key="3">
    <source>
        <dbReference type="Google" id="ProtNLM"/>
    </source>
</evidence>
<dbReference type="AlphaFoldDB" id="A0A0C2RDL2"/>
<dbReference type="InterPro" id="IPR016024">
    <property type="entry name" value="ARM-type_fold"/>
</dbReference>
<dbReference type="Proteomes" id="UP000031972">
    <property type="component" value="Unassembled WGS sequence"/>
</dbReference>
<dbReference type="PANTHER" id="PTHR34070:SF1">
    <property type="entry name" value="DNA ALKYLATION REPAIR PROTEIN"/>
    <property type="match status" value="1"/>
</dbReference>
<proteinExistence type="predicted"/>
<dbReference type="PATRIC" id="fig|220754.4.peg.1411"/>
<reference evidence="1 2" key="1">
    <citation type="submission" date="2015-01" db="EMBL/GenBank/DDBJ databases">
        <title>Jeotgalibacillus campisalis genome sequencing.</title>
        <authorList>
            <person name="Goh K.M."/>
            <person name="Chan K.-G."/>
            <person name="Yaakop A.S."/>
            <person name="Ee R."/>
            <person name="Gan H.M."/>
            <person name="Chan C.S."/>
        </authorList>
    </citation>
    <scope>NUCLEOTIDE SEQUENCE [LARGE SCALE GENOMIC DNA]</scope>
    <source>
        <strain evidence="1 2">SF-57</strain>
    </source>
</reference>
<dbReference type="OrthoDB" id="9775346at2"/>
<dbReference type="SUPFAM" id="SSF48371">
    <property type="entry name" value="ARM repeat"/>
    <property type="match status" value="1"/>
</dbReference>
<dbReference type="Gene3D" id="1.25.10.90">
    <property type="match status" value="1"/>
</dbReference>
<gene>
    <name evidence="1" type="ORF">KR50_13860</name>
</gene>
<sequence>MLSNEKYVDELVKVYTQPIELAYADWSKNYMRNQFEFLGIRTPLRRKRTKQFFNEFGVPAKENLESIVLALWERSEREYQKAALDLLVKVKEDLTPEDMPWLSSLIVKKSWWDTVDVLSPHIMGHLFTAYPELISQYADQWISDDNIWLQRSALLYQLYYKNKTDEERLFHYIVKRADSEEFFVQKAIGWVLREYAKTNPLAVREFVSLHELKTLSRREALKNL</sequence>
<dbReference type="CDD" id="cd07064">
    <property type="entry name" value="AlkD_like_1"/>
    <property type="match status" value="1"/>
</dbReference>
<keyword evidence="2" id="KW-1185">Reference proteome</keyword>
<comment type="caution">
    <text evidence="1">The sequence shown here is derived from an EMBL/GenBank/DDBJ whole genome shotgun (WGS) entry which is preliminary data.</text>
</comment>
<evidence type="ECO:0000313" key="2">
    <source>
        <dbReference type="Proteomes" id="UP000031972"/>
    </source>
</evidence>
<dbReference type="PANTHER" id="PTHR34070">
    <property type="entry name" value="ARMADILLO-TYPE FOLD"/>
    <property type="match status" value="1"/>
</dbReference>
<organism evidence="1 2">
    <name type="scientific">Jeotgalibacillus campisalis</name>
    <dbReference type="NCBI Taxonomy" id="220754"/>
    <lineage>
        <taxon>Bacteria</taxon>
        <taxon>Bacillati</taxon>
        <taxon>Bacillota</taxon>
        <taxon>Bacilli</taxon>
        <taxon>Bacillales</taxon>
        <taxon>Caryophanaceae</taxon>
        <taxon>Jeotgalibacillus</taxon>
    </lineage>
</organism>
<dbReference type="InterPro" id="IPR014825">
    <property type="entry name" value="DNA_alkylation"/>
</dbReference>
<dbReference type="EMBL" id="JXRR01000013">
    <property type="protein sequence ID" value="KIL48350.1"/>
    <property type="molecule type" value="Genomic_DNA"/>
</dbReference>
<protein>
    <recommendedName>
        <fullName evidence="3">DNA alkylation repair protein</fullName>
    </recommendedName>
</protein>
<accession>A0A0C2RDL2</accession>